<sequence length="375" mass="41070">MLPWLLTTLMARAQTPPAINGLKGDYYEGINFEKYVLTRRDATIDFNWGHEPPAPGLPAEDFSVRWTGWLVPPTSGEYTFHVTVDDGIRLWLNDKLLLDEWRGQPVSSYTATVTLRAGEPYRLRVDYCQYRLDTRVFVNWALPSTVPSSWRNLWGMTTDKPKPVPISSAYLSLNNPKLVAKRETPSPPAPAPKPLTVNKPQPVPQPPSRKPAAVAPVPQTPRPIAKATPAAAPLPVAKPLPSPPPVLADSGRTASARLATLAVGEAMTLPDLYFAQGQARLLPESRLALDGLAATLHAQPTLRFEVQGHTDNVGNAELNRQLSQQRADAVCLYLTAHGVATGQLRPVGYGGTQPVADNADPAQRPRNRRVVLRRL</sequence>
<proteinExistence type="predicted"/>
<organism evidence="8 9">
    <name type="scientific">Hymenobacter monticola</name>
    <dbReference type="NCBI Taxonomy" id="1705399"/>
    <lineage>
        <taxon>Bacteria</taxon>
        <taxon>Pseudomonadati</taxon>
        <taxon>Bacteroidota</taxon>
        <taxon>Cytophagia</taxon>
        <taxon>Cytophagales</taxon>
        <taxon>Hymenobacteraceae</taxon>
        <taxon>Hymenobacter</taxon>
    </lineage>
</organism>
<accession>A0ABY4B7K3</accession>
<evidence type="ECO:0000313" key="8">
    <source>
        <dbReference type="EMBL" id="UOE34724.1"/>
    </source>
</evidence>
<dbReference type="PRINTS" id="PR01021">
    <property type="entry name" value="OMPADOMAIN"/>
</dbReference>
<evidence type="ECO:0000313" key="9">
    <source>
        <dbReference type="Proteomes" id="UP000831390"/>
    </source>
</evidence>
<protein>
    <submittedName>
        <fullName evidence="8">PA14 domain-containing protein</fullName>
    </submittedName>
</protein>
<dbReference type="Pfam" id="PF00691">
    <property type="entry name" value="OmpA"/>
    <property type="match status" value="1"/>
</dbReference>
<dbReference type="InterPro" id="IPR011658">
    <property type="entry name" value="PA14_dom"/>
</dbReference>
<dbReference type="SUPFAM" id="SSF56988">
    <property type="entry name" value="Anthrax protective antigen"/>
    <property type="match status" value="1"/>
</dbReference>
<dbReference type="PROSITE" id="PS51820">
    <property type="entry name" value="PA14"/>
    <property type="match status" value="1"/>
</dbReference>
<dbReference type="Pfam" id="PF07691">
    <property type="entry name" value="PA14"/>
    <property type="match status" value="1"/>
</dbReference>
<feature type="region of interest" description="Disordered" evidence="5">
    <location>
        <begin position="180"/>
        <end position="225"/>
    </location>
</feature>
<dbReference type="Gene3D" id="3.30.1330.60">
    <property type="entry name" value="OmpA-like domain"/>
    <property type="match status" value="1"/>
</dbReference>
<keyword evidence="3" id="KW-0998">Cell outer membrane</keyword>
<dbReference type="SUPFAM" id="SSF103088">
    <property type="entry name" value="OmpA-like"/>
    <property type="match status" value="1"/>
</dbReference>
<evidence type="ECO:0000259" key="6">
    <source>
        <dbReference type="PROSITE" id="PS51123"/>
    </source>
</evidence>
<comment type="subcellular location">
    <subcellularLocation>
        <location evidence="1">Cell outer membrane</location>
    </subcellularLocation>
</comment>
<name>A0ABY4B7K3_9BACT</name>
<dbReference type="CDD" id="cd07185">
    <property type="entry name" value="OmpA_C-like"/>
    <property type="match status" value="1"/>
</dbReference>
<dbReference type="Proteomes" id="UP000831390">
    <property type="component" value="Chromosome"/>
</dbReference>
<dbReference type="PANTHER" id="PTHR30329:SF21">
    <property type="entry name" value="LIPOPROTEIN YIAD-RELATED"/>
    <property type="match status" value="1"/>
</dbReference>
<reference evidence="8 9" key="1">
    <citation type="submission" date="2022-03" db="EMBL/GenBank/DDBJ databases">
        <title>Hymenobactersp. isolated from the air.</title>
        <authorList>
            <person name="Won M."/>
            <person name="Kwon S.-W."/>
        </authorList>
    </citation>
    <scope>NUCLEOTIDE SEQUENCE [LARGE SCALE GENOMIC DNA]</scope>
    <source>
        <strain evidence="8 9">KACC 22596</strain>
    </source>
</reference>
<dbReference type="RefSeq" id="WP_243515996.1">
    <property type="nucleotide sequence ID" value="NZ_CP094534.1"/>
</dbReference>
<dbReference type="SMART" id="SM00758">
    <property type="entry name" value="PA14"/>
    <property type="match status" value="1"/>
</dbReference>
<dbReference type="EMBL" id="CP094534">
    <property type="protein sequence ID" value="UOE34724.1"/>
    <property type="molecule type" value="Genomic_DNA"/>
</dbReference>
<dbReference type="PROSITE" id="PS51123">
    <property type="entry name" value="OMPA_2"/>
    <property type="match status" value="1"/>
</dbReference>
<evidence type="ECO:0000256" key="3">
    <source>
        <dbReference type="ARBA" id="ARBA00023237"/>
    </source>
</evidence>
<dbReference type="InterPro" id="IPR006665">
    <property type="entry name" value="OmpA-like"/>
</dbReference>
<keyword evidence="9" id="KW-1185">Reference proteome</keyword>
<dbReference type="PROSITE" id="PS01068">
    <property type="entry name" value="OMPA_1"/>
    <property type="match status" value="1"/>
</dbReference>
<dbReference type="PANTHER" id="PTHR30329">
    <property type="entry name" value="STATOR ELEMENT OF FLAGELLAR MOTOR COMPLEX"/>
    <property type="match status" value="1"/>
</dbReference>
<evidence type="ECO:0000256" key="5">
    <source>
        <dbReference type="SAM" id="MobiDB-lite"/>
    </source>
</evidence>
<gene>
    <name evidence="8" type="ORF">MTP16_03505</name>
</gene>
<feature type="domain" description="PA14" evidence="7">
    <location>
        <begin position="17"/>
        <end position="154"/>
    </location>
</feature>
<dbReference type="InterPro" id="IPR037524">
    <property type="entry name" value="PA14/GLEYA"/>
</dbReference>
<dbReference type="Gene3D" id="3.90.182.10">
    <property type="entry name" value="Toxin - Anthrax Protective Antigen,domain 1"/>
    <property type="match status" value="1"/>
</dbReference>
<dbReference type="InterPro" id="IPR006690">
    <property type="entry name" value="OMPA-like_CS"/>
</dbReference>
<evidence type="ECO:0000259" key="7">
    <source>
        <dbReference type="PROSITE" id="PS51820"/>
    </source>
</evidence>
<feature type="domain" description="OmpA-like" evidence="6">
    <location>
        <begin position="265"/>
        <end position="375"/>
    </location>
</feature>
<dbReference type="InterPro" id="IPR006664">
    <property type="entry name" value="OMP_bac"/>
</dbReference>
<dbReference type="InterPro" id="IPR036737">
    <property type="entry name" value="OmpA-like_sf"/>
</dbReference>
<evidence type="ECO:0000256" key="1">
    <source>
        <dbReference type="ARBA" id="ARBA00004442"/>
    </source>
</evidence>
<evidence type="ECO:0000256" key="4">
    <source>
        <dbReference type="PROSITE-ProRule" id="PRU00473"/>
    </source>
</evidence>
<keyword evidence="2 4" id="KW-0472">Membrane</keyword>
<evidence type="ECO:0000256" key="2">
    <source>
        <dbReference type="ARBA" id="ARBA00023136"/>
    </source>
</evidence>
<dbReference type="InterPro" id="IPR050330">
    <property type="entry name" value="Bact_OuterMem_StrucFunc"/>
</dbReference>